<evidence type="ECO:0000259" key="4">
    <source>
        <dbReference type="PROSITE" id="PS51077"/>
    </source>
</evidence>
<dbReference type="Pfam" id="PF09339">
    <property type="entry name" value="HTH_IclR"/>
    <property type="match status" value="1"/>
</dbReference>
<protein>
    <submittedName>
        <fullName evidence="6">Pectin degradation repressor protein KdgR</fullName>
    </submittedName>
</protein>
<dbReference type="InterPro" id="IPR050707">
    <property type="entry name" value="HTH_MetabolicPath_Reg"/>
</dbReference>
<gene>
    <name evidence="6" type="ORF">KL86DPRO_30045</name>
</gene>
<feature type="domain" description="IclR-ED" evidence="5">
    <location>
        <begin position="69"/>
        <end position="254"/>
    </location>
</feature>
<dbReference type="InterPro" id="IPR036388">
    <property type="entry name" value="WH-like_DNA-bd_sf"/>
</dbReference>
<dbReference type="GO" id="GO:0045892">
    <property type="term" value="P:negative regulation of DNA-templated transcription"/>
    <property type="evidence" value="ECO:0007669"/>
    <property type="project" value="TreeGrafter"/>
</dbReference>
<keyword evidence="2" id="KW-0238">DNA-binding</keyword>
<dbReference type="SMART" id="SM00346">
    <property type="entry name" value="HTH_ICLR"/>
    <property type="match status" value="1"/>
</dbReference>
<dbReference type="GO" id="GO:0003700">
    <property type="term" value="F:DNA-binding transcription factor activity"/>
    <property type="evidence" value="ECO:0007669"/>
    <property type="project" value="TreeGrafter"/>
</dbReference>
<dbReference type="PANTHER" id="PTHR30136:SF24">
    <property type="entry name" value="HTH-TYPE TRANSCRIPTIONAL REPRESSOR ALLR"/>
    <property type="match status" value="1"/>
</dbReference>
<evidence type="ECO:0000256" key="1">
    <source>
        <dbReference type="ARBA" id="ARBA00023015"/>
    </source>
</evidence>
<dbReference type="Gene3D" id="3.30.450.40">
    <property type="match status" value="1"/>
</dbReference>
<dbReference type="AlphaFoldDB" id="A0A212K6Y0"/>
<organism evidence="6">
    <name type="scientific">uncultured delta proteobacterium</name>
    <dbReference type="NCBI Taxonomy" id="34034"/>
    <lineage>
        <taxon>Bacteria</taxon>
        <taxon>Deltaproteobacteria</taxon>
        <taxon>environmental samples</taxon>
    </lineage>
</organism>
<evidence type="ECO:0000256" key="3">
    <source>
        <dbReference type="ARBA" id="ARBA00023163"/>
    </source>
</evidence>
<evidence type="ECO:0000259" key="5">
    <source>
        <dbReference type="PROSITE" id="PS51078"/>
    </source>
</evidence>
<dbReference type="InterPro" id="IPR005471">
    <property type="entry name" value="Tscrpt_reg_IclR_N"/>
</dbReference>
<feature type="domain" description="HTH iclR-type" evidence="4">
    <location>
        <begin position="7"/>
        <end position="68"/>
    </location>
</feature>
<dbReference type="EMBL" id="FLUQ01000003">
    <property type="protein sequence ID" value="SBW07377.1"/>
    <property type="molecule type" value="Genomic_DNA"/>
</dbReference>
<dbReference type="InterPro" id="IPR029016">
    <property type="entry name" value="GAF-like_dom_sf"/>
</dbReference>
<dbReference type="InterPro" id="IPR036390">
    <property type="entry name" value="WH_DNA-bd_sf"/>
</dbReference>
<reference evidence="6" key="1">
    <citation type="submission" date="2016-04" db="EMBL/GenBank/DDBJ databases">
        <authorList>
            <person name="Evans L.H."/>
            <person name="Alamgir A."/>
            <person name="Owens N."/>
            <person name="Weber N.D."/>
            <person name="Virtaneva K."/>
            <person name="Barbian K."/>
            <person name="Babar A."/>
            <person name="Rosenke K."/>
        </authorList>
    </citation>
    <scope>NUCLEOTIDE SEQUENCE</scope>
    <source>
        <strain evidence="6">86</strain>
    </source>
</reference>
<dbReference type="PANTHER" id="PTHR30136">
    <property type="entry name" value="HELIX-TURN-HELIX TRANSCRIPTIONAL REGULATOR, ICLR FAMILY"/>
    <property type="match status" value="1"/>
</dbReference>
<sequence length="258" mass="28931">MSDKKKASSVIKALNILELLGDCKELGVTEIGEKLGYDKSTTFRLLATLKERNFVIQNAKNQKYSNAIKLLMLGNAVLRHKNYSHNIRIELKKLAETTRETVNLAIAEGTEVIYIDRYETEDILKLASAIGQRRPMYCTSVGKAIMAYYDPGYVESLCTNFPFEAFTEFTCTNKKALLKELELIRQRGYSIDNQEHHLGIRCVAVPILSQHNEPLAAVSISMPQFRADADPGLLDRCIAALLEASPRLTRSFLGSAQQ</sequence>
<dbReference type="GO" id="GO:0003677">
    <property type="term" value="F:DNA binding"/>
    <property type="evidence" value="ECO:0007669"/>
    <property type="project" value="UniProtKB-KW"/>
</dbReference>
<dbReference type="Gene3D" id="1.10.10.10">
    <property type="entry name" value="Winged helix-like DNA-binding domain superfamily/Winged helix DNA-binding domain"/>
    <property type="match status" value="1"/>
</dbReference>
<proteinExistence type="predicted"/>
<dbReference type="SUPFAM" id="SSF55781">
    <property type="entry name" value="GAF domain-like"/>
    <property type="match status" value="1"/>
</dbReference>
<evidence type="ECO:0000313" key="6">
    <source>
        <dbReference type="EMBL" id="SBW07377.1"/>
    </source>
</evidence>
<name>A0A212K6Y0_9DELT</name>
<keyword evidence="3" id="KW-0804">Transcription</keyword>
<dbReference type="PROSITE" id="PS51078">
    <property type="entry name" value="ICLR_ED"/>
    <property type="match status" value="1"/>
</dbReference>
<keyword evidence="1" id="KW-0805">Transcription regulation</keyword>
<dbReference type="InterPro" id="IPR014757">
    <property type="entry name" value="Tscrpt_reg_IclR_C"/>
</dbReference>
<evidence type="ECO:0000256" key="2">
    <source>
        <dbReference type="ARBA" id="ARBA00023125"/>
    </source>
</evidence>
<dbReference type="Pfam" id="PF01614">
    <property type="entry name" value="IclR_C"/>
    <property type="match status" value="1"/>
</dbReference>
<accession>A0A212K6Y0</accession>
<dbReference type="SUPFAM" id="SSF46785">
    <property type="entry name" value="Winged helix' DNA-binding domain"/>
    <property type="match status" value="1"/>
</dbReference>
<dbReference type="PROSITE" id="PS51077">
    <property type="entry name" value="HTH_ICLR"/>
    <property type="match status" value="1"/>
</dbReference>